<organism evidence="1 2">
    <name type="scientific">Sporomusa sphaeroides DSM 2875</name>
    <dbReference type="NCBI Taxonomy" id="1337886"/>
    <lineage>
        <taxon>Bacteria</taxon>
        <taxon>Bacillati</taxon>
        <taxon>Bacillota</taxon>
        <taxon>Negativicutes</taxon>
        <taxon>Selenomonadales</taxon>
        <taxon>Sporomusaceae</taxon>
        <taxon>Sporomusa</taxon>
    </lineage>
</organism>
<name>A0ABM9W1I1_9FIRM</name>
<evidence type="ECO:0000313" key="1">
    <source>
        <dbReference type="EMBL" id="CVK18760.1"/>
    </source>
</evidence>
<reference evidence="1 2" key="1">
    <citation type="submission" date="2016-01" db="EMBL/GenBank/DDBJ databases">
        <authorList>
            <person name="Brown R."/>
        </authorList>
    </citation>
    <scope>NUCLEOTIDE SEQUENCE [LARGE SCALE GENOMIC DNA]</scope>
    <source>
        <strain evidence="1">Sporomusa sphaeroides DSM 2875</strain>
    </source>
</reference>
<dbReference type="Proteomes" id="UP000245702">
    <property type="component" value="Unassembled WGS sequence"/>
</dbReference>
<accession>A0ABM9W1I1</accession>
<sequence>MKPQTVDLPKKQKRQTIYVRAPDGKIKKHRVKIT</sequence>
<protein>
    <submittedName>
        <fullName evidence="1">Uncharacterized protein</fullName>
    </submittedName>
</protein>
<keyword evidence="2" id="KW-1185">Reference proteome</keyword>
<gene>
    <name evidence="1" type="ORF">SSPH_01404</name>
</gene>
<comment type="caution">
    <text evidence="1">The sequence shown here is derived from an EMBL/GenBank/DDBJ whole genome shotgun (WGS) entry which is preliminary data.</text>
</comment>
<proteinExistence type="predicted"/>
<dbReference type="EMBL" id="FCOW01000005">
    <property type="protein sequence ID" value="CVK18760.1"/>
    <property type="molecule type" value="Genomic_DNA"/>
</dbReference>
<evidence type="ECO:0000313" key="2">
    <source>
        <dbReference type="Proteomes" id="UP000245702"/>
    </source>
</evidence>